<evidence type="ECO:0000313" key="3">
    <source>
        <dbReference type="Proteomes" id="UP000002742"/>
    </source>
</evidence>
<dbReference type="OrthoDB" id="4104638at2"/>
<proteinExistence type="predicted"/>
<evidence type="ECO:0000313" key="2">
    <source>
        <dbReference type="EMBL" id="ACT47939.1"/>
    </source>
</evidence>
<dbReference type="GO" id="GO:0008168">
    <property type="term" value="F:methyltransferase activity"/>
    <property type="evidence" value="ECO:0007669"/>
    <property type="project" value="UniProtKB-KW"/>
</dbReference>
<dbReference type="GO" id="GO:0032259">
    <property type="term" value="P:methylation"/>
    <property type="evidence" value="ECO:0007669"/>
    <property type="project" value="UniProtKB-KW"/>
</dbReference>
<dbReference type="Pfam" id="PF05050">
    <property type="entry name" value="Methyltransf_21"/>
    <property type="match status" value="1"/>
</dbReference>
<sequence>MKKFIARVLRSLSWRLKYYADYLVLLEINDKEVLCTHVTPHSLWLKDNGDKTLRLNYQLTSDDVVLDVGGYEGQWASDIFSRYLCKVHIFEPIPHYSSMIEESFLQNKHIKLHKIGLGKVNDVIEFSIAGDASSSIVRGNHLVQARIVAFRNWYEQNDIKEIALMKVNIEGGEYDLLEHLIETGLINNIKNLQVQFHDFFPDAEKRMLDIQASLQKTHYLTYQYKFIWENWTLKDQS</sequence>
<dbReference type="SUPFAM" id="SSF53335">
    <property type="entry name" value="S-adenosyl-L-methionine-dependent methyltransferases"/>
    <property type="match status" value="1"/>
</dbReference>
<dbReference type="RefSeq" id="WP_015831974.1">
    <property type="nucleotide sequence ID" value="NC_012968.1"/>
</dbReference>
<dbReference type="NCBIfam" id="TIGR01444">
    <property type="entry name" value="fkbM_fam"/>
    <property type="match status" value="1"/>
</dbReference>
<dbReference type="AlphaFoldDB" id="C6WVJ0"/>
<dbReference type="Proteomes" id="UP000002742">
    <property type="component" value="Chromosome"/>
</dbReference>
<dbReference type="Gene3D" id="3.40.50.150">
    <property type="entry name" value="Vaccinia Virus protein VP39"/>
    <property type="match status" value="1"/>
</dbReference>
<keyword evidence="2" id="KW-0489">Methyltransferase</keyword>
<reference evidence="2 3" key="2">
    <citation type="journal article" date="2011" name="J. Bacteriol.">
        <title>Genomes of three methylotrophs from a single niche uncover genetic and metabolic divergence of Methylophilaceae.</title>
        <authorList>
            <person name="Lapidus A."/>
            <person name="Clum A."/>
            <person name="Labutti K."/>
            <person name="Kaluzhnaya M.G."/>
            <person name="Lim S."/>
            <person name="Beck D.A."/>
            <person name="Glavina Del Rio T."/>
            <person name="Nolan M."/>
            <person name="Mavromatis K."/>
            <person name="Huntemann M."/>
            <person name="Lucas S."/>
            <person name="Lidstrom M.E."/>
            <person name="Ivanova N."/>
            <person name="Chistoserdova L."/>
        </authorList>
    </citation>
    <scope>NUCLEOTIDE SEQUENCE [LARGE SCALE GENOMIC DNA]</scope>
    <source>
        <strain evidence="3">JLW8 / ATCC BAA-1282 / DSM 17540</strain>
    </source>
</reference>
<gene>
    <name evidence="2" type="ordered locus">Mmol_1030</name>
</gene>
<name>C6WVJ0_METML</name>
<keyword evidence="3" id="KW-1185">Reference proteome</keyword>
<reference evidence="3" key="1">
    <citation type="submission" date="2009-07" db="EMBL/GenBank/DDBJ databases">
        <title>Complete sequence of Methylotenera mobilis JLW8.</title>
        <authorList>
            <consortium name="US DOE Joint Genome Institute"/>
            <person name="Lucas S."/>
            <person name="Copeland A."/>
            <person name="Lapidus A."/>
            <person name="Glavina del Rio T."/>
            <person name="Tice H."/>
            <person name="Bruce D."/>
            <person name="Goodwin L."/>
            <person name="Pitluck S."/>
            <person name="LaButti K.M."/>
            <person name="Clum A."/>
            <person name="Larimer F."/>
            <person name="Land M."/>
            <person name="Hauser L."/>
            <person name="Kyrpides N."/>
            <person name="Mikhailova N."/>
            <person name="Kayluzhnaya M."/>
            <person name="Chistoserdova L."/>
        </authorList>
    </citation>
    <scope>NUCLEOTIDE SEQUENCE [LARGE SCALE GENOMIC DNA]</scope>
    <source>
        <strain evidence="3">JLW8 / ATCC BAA-1282 / DSM 17540</strain>
    </source>
</reference>
<dbReference type="eggNOG" id="COG0030">
    <property type="taxonomic scope" value="Bacteria"/>
</dbReference>
<dbReference type="InterPro" id="IPR006342">
    <property type="entry name" value="FkbM_mtfrase"/>
</dbReference>
<dbReference type="STRING" id="583345.Mmol_1030"/>
<organism evidence="2 3">
    <name type="scientific">Methylotenera mobilis (strain JLW8 / ATCC BAA-1282 / DSM 17540)</name>
    <dbReference type="NCBI Taxonomy" id="583345"/>
    <lineage>
        <taxon>Bacteria</taxon>
        <taxon>Pseudomonadati</taxon>
        <taxon>Pseudomonadota</taxon>
        <taxon>Betaproteobacteria</taxon>
        <taxon>Nitrosomonadales</taxon>
        <taxon>Methylophilaceae</taxon>
        <taxon>Methylotenera</taxon>
    </lineage>
</organism>
<dbReference type="KEGG" id="mmb:Mmol_1030"/>
<protein>
    <submittedName>
        <fullName evidence="2">Methyltransferase FkbM family</fullName>
    </submittedName>
</protein>
<feature type="domain" description="Methyltransferase FkbM" evidence="1">
    <location>
        <begin position="67"/>
        <end position="204"/>
    </location>
</feature>
<dbReference type="EMBL" id="CP001672">
    <property type="protein sequence ID" value="ACT47939.1"/>
    <property type="molecule type" value="Genomic_DNA"/>
</dbReference>
<evidence type="ECO:0000259" key="1">
    <source>
        <dbReference type="Pfam" id="PF05050"/>
    </source>
</evidence>
<accession>C6WVJ0</accession>
<dbReference type="HOGENOM" id="CLU_1266127_0_0_4"/>
<keyword evidence="2" id="KW-0808">Transferase</keyword>
<dbReference type="InterPro" id="IPR029063">
    <property type="entry name" value="SAM-dependent_MTases_sf"/>
</dbReference>